<evidence type="ECO:0000256" key="7">
    <source>
        <dbReference type="SAM" id="MobiDB-lite"/>
    </source>
</evidence>
<evidence type="ECO:0000313" key="9">
    <source>
        <dbReference type="EMBL" id="MCW1933913.1"/>
    </source>
</evidence>
<dbReference type="Gene3D" id="1.10.287.130">
    <property type="match status" value="1"/>
</dbReference>
<dbReference type="InterPro" id="IPR050351">
    <property type="entry name" value="BphY/WalK/GraS-like"/>
</dbReference>
<comment type="caution">
    <text evidence="9">The sequence shown here is derived from an EMBL/GenBank/DDBJ whole genome shotgun (WGS) entry which is preliminary data.</text>
</comment>
<dbReference type="Gene3D" id="3.30.565.10">
    <property type="entry name" value="Histidine kinase-like ATPase, C-terminal domain"/>
    <property type="match status" value="1"/>
</dbReference>
<dbReference type="Pfam" id="PF00512">
    <property type="entry name" value="HisKA"/>
    <property type="match status" value="1"/>
</dbReference>
<evidence type="ECO:0000256" key="6">
    <source>
        <dbReference type="SAM" id="Coils"/>
    </source>
</evidence>
<evidence type="ECO:0000256" key="1">
    <source>
        <dbReference type="ARBA" id="ARBA00000085"/>
    </source>
</evidence>
<dbReference type="Pfam" id="PF02518">
    <property type="entry name" value="HATPase_c"/>
    <property type="match status" value="1"/>
</dbReference>
<dbReference type="PANTHER" id="PTHR42878:SF15">
    <property type="entry name" value="BACTERIOPHYTOCHROME"/>
    <property type="match status" value="1"/>
</dbReference>
<dbReference type="SUPFAM" id="SSF47384">
    <property type="entry name" value="Homodimeric domain of signal transducing histidine kinase"/>
    <property type="match status" value="1"/>
</dbReference>
<comment type="catalytic activity">
    <reaction evidence="1">
        <text>ATP + protein L-histidine = ADP + protein N-phospho-L-histidine.</text>
        <dbReference type="EC" id="2.7.13.3"/>
    </reaction>
</comment>
<feature type="region of interest" description="Disordered" evidence="7">
    <location>
        <begin position="1"/>
        <end position="26"/>
    </location>
</feature>
<dbReference type="PRINTS" id="PR00344">
    <property type="entry name" value="BCTRLSENSOR"/>
</dbReference>
<organism evidence="9 10">
    <name type="scientific">Pararhodobacter zhoushanensis</name>
    <dbReference type="NCBI Taxonomy" id="2479545"/>
    <lineage>
        <taxon>Bacteria</taxon>
        <taxon>Pseudomonadati</taxon>
        <taxon>Pseudomonadota</taxon>
        <taxon>Alphaproteobacteria</taxon>
        <taxon>Rhodobacterales</taxon>
        <taxon>Paracoccaceae</taxon>
        <taxon>Pararhodobacter</taxon>
    </lineage>
</organism>
<reference evidence="9 10" key="1">
    <citation type="submission" date="2022-10" db="EMBL/GenBank/DDBJ databases">
        <title>Pararhodobacter sp. nov., isolated from marine algae.</title>
        <authorList>
            <person name="Choi B.J."/>
            <person name="Kim J.M."/>
            <person name="Lee J.K."/>
            <person name="Choi D.G."/>
            <person name="Jeon C.O."/>
        </authorList>
    </citation>
    <scope>NUCLEOTIDE SEQUENCE [LARGE SCALE GENOMIC DNA]</scope>
    <source>
        <strain evidence="9 10">ZQ420</strain>
    </source>
</reference>
<evidence type="ECO:0000259" key="8">
    <source>
        <dbReference type="PROSITE" id="PS50109"/>
    </source>
</evidence>
<dbReference type="SMART" id="SM00387">
    <property type="entry name" value="HATPase_c"/>
    <property type="match status" value="1"/>
</dbReference>
<dbReference type="EC" id="2.7.13.3" evidence="2"/>
<dbReference type="EMBL" id="JAPDFL010000001">
    <property type="protein sequence ID" value="MCW1933913.1"/>
    <property type="molecule type" value="Genomic_DNA"/>
</dbReference>
<dbReference type="RefSeq" id="WP_264506781.1">
    <property type="nucleotide sequence ID" value="NZ_JAPDFL010000001.1"/>
</dbReference>
<gene>
    <name evidence="9" type="ORF">OKW52_17035</name>
</gene>
<keyword evidence="10" id="KW-1185">Reference proteome</keyword>
<evidence type="ECO:0000256" key="3">
    <source>
        <dbReference type="ARBA" id="ARBA00022553"/>
    </source>
</evidence>
<dbReference type="PANTHER" id="PTHR42878">
    <property type="entry name" value="TWO-COMPONENT HISTIDINE KINASE"/>
    <property type="match status" value="1"/>
</dbReference>
<dbReference type="Pfam" id="PF08673">
    <property type="entry name" value="RsbU_N"/>
    <property type="match status" value="1"/>
</dbReference>
<dbReference type="InterPro" id="IPR003661">
    <property type="entry name" value="HisK_dim/P_dom"/>
</dbReference>
<dbReference type="Gene3D" id="1.10.1240.30">
    <property type="entry name" value="KaiA/RbsU domain"/>
    <property type="match status" value="1"/>
</dbReference>
<dbReference type="InterPro" id="IPR017944">
    <property type="entry name" value="KaiA/RbsU_helical_domain_sf"/>
</dbReference>
<feature type="domain" description="Histidine kinase" evidence="8">
    <location>
        <begin position="186"/>
        <end position="400"/>
    </location>
</feature>
<keyword evidence="5" id="KW-0418">Kinase</keyword>
<feature type="coiled-coil region" evidence="6">
    <location>
        <begin position="120"/>
        <end position="154"/>
    </location>
</feature>
<dbReference type="Proteomes" id="UP001208938">
    <property type="component" value="Unassembled WGS sequence"/>
</dbReference>
<keyword evidence="9" id="KW-0547">Nucleotide-binding</keyword>
<sequence length="401" mass="44567">MTKSQPPHQTSADATDSAHHHPAGTEPQTIARRYEEALRRCVEEDSEAGLMAAYSLAREALPEDIQLTEIMDIHFSASQALLVDHGHSQQCRDQIESFVVEFLSVYDMALKGYKTTVPRLLQEVADRQKAEAELRQASAQLAAQRDTLDKLVADRTRDLLKKTEVLDKTLDHLRQANREQAEFTYAISHDLKSPSNTITMLSDELEISLGEHLDTDAAELLALIRMTSVRMGRLVDDVLAYSRCLDHQAPLGRVDLNGVLHDILEDLRFDIIRSGATITMADVPSIMGDPMQVKLLFQNLISNAIKYCSPGRPPRVLITAKIQPTRVRVTVSDNGIGIAPQHFERIFTLFQRLHTYDTYPGSGIGLALCKRIAANLGGELSLTSRQGVGSSFSIALKRFVD</sequence>
<dbReference type="InterPro" id="IPR014787">
    <property type="entry name" value="PSer_Pase_RsbU_N"/>
</dbReference>
<dbReference type="GO" id="GO:0005524">
    <property type="term" value="F:ATP binding"/>
    <property type="evidence" value="ECO:0007669"/>
    <property type="project" value="UniProtKB-KW"/>
</dbReference>
<evidence type="ECO:0000256" key="4">
    <source>
        <dbReference type="ARBA" id="ARBA00022679"/>
    </source>
</evidence>
<protein>
    <recommendedName>
        <fullName evidence="2">histidine kinase</fullName>
        <ecNumber evidence="2">2.7.13.3</ecNumber>
    </recommendedName>
</protein>
<name>A0ABT3H2J0_9RHOB</name>
<keyword evidence="6" id="KW-0175">Coiled coil</keyword>
<accession>A0ABT3H2J0</accession>
<keyword evidence="4" id="KW-0808">Transferase</keyword>
<proteinExistence type="predicted"/>
<dbReference type="InterPro" id="IPR004358">
    <property type="entry name" value="Sig_transdc_His_kin-like_C"/>
</dbReference>
<dbReference type="CDD" id="cd00082">
    <property type="entry name" value="HisKA"/>
    <property type="match status" value="1"/>
</dbReference>
<dbReference type="InterPro" id="IPR036890">
    <property type="entry name" value="HATPase_C_sf"/>
</dbReference>
<evidence type="ECO:0000313" key="10">
    <source>
        <dbReference type="Proteomes" id="UP001208938"/>
    </source>
</evidence>
<dbReference type="InterPro" id="IPR036097">
    <property type="entry name" value="HisK_dim/P_sf"/>
</dbReference>
<feature type="compositionally biased region" description="Polar residues" evidence="7">
    <location>
        <begin position="1"/>
        <end position="14"/>
    </location>
</feature>
<dbReference type="PROSITE" id="PS50109">
    <property type="entry name" value="HIS_KIN"/>
    <property type="match status" value="1"/>
</dbReference>
<keyword evidence="9" id="KW-0067">ATP-binding</keyword>
<evidence type="ECO:0000256" key="2">
    <source>
        <dbReference type="ARBA" id="ARBA00012438"/>
    </source>
</evidence>
<keyword evidence="3" id="KW-0597">Phosphoprotein</keyword>
<dbReference type="InterPro" id="IPR003594">
    <property type="entry name" value="HATPase_dom"/>
</dbReference>
<dbReference type="InterPro" id="IPR005467">
    <property type="entry name" value="His_kinase_dom"/>
</dbReference>
<evidence type="ECO:0000256" key="5">
    <source>
        <dbReference type="ARBA" id="ARBA00022777"/>
    </source>
</evidence>
<dbReference type="SUPFAM" id="SSF55874">
    <property type="entry name" value="ATPase domain of HSP90 chaperone/DNA topoisomerase II/histidine kinase"/>
    <property type="match status" value="1"/>
</dbReference>